<reference evidence="2" key="1">
    <citation type="submission" date="2022-08" db="EMBL/GenBank/DDBJ databases">
        <title>Genomic Encyclopedia of Type Strains, Phase V (KMG-V): Genome sequencing to study the core and pangenomes of soil and plant-associated prokaryotes.</title>
        <authorList>
            <person name="Whitman W."/>
        </authorList>
    </citation>
    <scope>NUCLEOTIDE SEQUENCE</scope>
    <source>
        <strain evidence="2">SP3002</strain>
    </source>
</reference>
<dbReference type="Proteomes" id="UP001155110">
    <property type="component" value="Unassembled WGS sequence"/>
</dbReference>
<evidence type="ECO:0000313" key="2">
    <source>
        <dbReference type="EMBL" id="MCS4156915.1"/>
    </source>
</evidence>
<keyword evidence="1" id="KW-0175">Coiled coil</keyword>
<sequence>MLAVLFILGACQSEGKLTGEVFIVTEGRENIEMGLIDVRAIKQSKMENHLQKRYEAAKQRIKTYADSVSTLLDTLADARREAEKLDTKRNRQLSRVSNLKAKFPNWNNVSSSKKIRQYQIDNMQDGPEVGEIVVSHSDGSKIRAKAGATRDVIDRTDVGDTGRIVRAKSSQDSYLVDFGETKGWVWSFELAGPEAYKLISENKRSIAETNKLIESIEDKRQSKVDKMYELNTRIQKMYGSMRYCLSGEFYFNELPDTEYSDRTNSRGRFEISVQGDEEYYLVARGDRSIDGGTEKYHWIVDAPVDGGSQREVMLSNNNLEYLVEHGYTRSDEMQAATENLWNSIIHLARRGRSEYKWEEVIYTIAFPDEASQALIPDELDGPKTELLMSQ</sequence>
<evidence type="ECO:0008006" key="4">
    <source>
        <dbReference type="Google" id="ProtNLM"/>
    </source>
</evidence>
<accession>A0AAW5P612</accession>
<comment type="caution">
    <text evidence="2">The sequence shown here is derived from an EMBL/GenBank/DDBJ whole genome shotgun (WGS) entry which is preliminary data.</text>
</comment>
<evidence type="ECO:0000256" key="1">
    <source>
        <dbReference type="SAM" id="Coils"/>
    </source>
</evidence>
<evidence type="ECO:0000313" key="3">
    <source>
        <dbReference type="Proteomes" id="UP001155110"/>
    </source>
</evidence>
<dbReference type="AlphaFoldDB" id="A0AAW5P612"/>
<name>A0AAW5P612_9BACT</name>
<feature type="coiled-coil region" evidence="1">
    <location>
        <begin position="68"/>
        <end position="95"/>
    </location>
</feature>
<gene>
    <name evidence="2" type="ORF">GGP99_000857</name>
</gene>
<proteinExistence type="predicted"/>
<dbReference type="RefSeq" id="WP_259258078.1">
    <property type="nucleotide sequence ID" value="NZ_JANTZM010000003.1"/>
</dbReference>
<dbReference type="EMBL" id="JANTZM010000003">
    <property type="protein sequence ID" value="MCS4156915.1"/>
    <property type="molecule type" value="Genomic_DNA"/>
</dbReference>
<protein>
    <recommendedName>
        <fullName evidence="4">Lipoprotein</fullName>
    </recommendedName>
</protein>
<organism evidence="2 3">
    <name type="scientific">Salinibacter ruber</name>
    <dbReference type="NCBI Taxonomy" id="146919"/>
    <lineage>
        <taxon>Bacteria</taxon>
        <taxon>Pseudomonadati</taxon>
        <taxon>Rhodothermota</taxon>
        <taxon>Rhodothermia</taxon>
        <taxon>Rhodothermales</taxon>
        <taxon>Salinibacteraceae</taxon>
        <taxon>Salinibacter</taxon>
    </lineage>
</organism>